<evidence type="ECO:0000259" key="2">
    <source>
        <dbReference type="Pfam" id="PF23341"/>
    </source>
</evidence>
<evidence type="ECO:0000313" key="4">
    <source>
        <dbReference type="Proteomes" id="UP000252519"/>
    </source>
</evidence>
<dbReference type="OrthoDB" id="5872519at2759"/>
<dbReference type="AlphaFoldDB" id="A0A368FMI9"/>
<reference evidence="3 4" key="1">
    <citation type="submission" date="2014-10" db="EMBL/GenBank/DDBJ databases">
        <title>Draft genome of the hookworm Ancylostoma caninum.</title>
        <authorList>
            <person name="Mitreva M."/>
        </authorList>
    </citation>
    <scope>NUCLEOTIDE SEQUENCE [LARGE SCALE GENOMIC DNA]</scope>
    <source>
        <strain evidence="3 4">Baltimore</strain>
    </source>
</reference>
<evidence type="ECO:0000313" key="3">
    <source>
        <dbReference type="EMBL" id="RCN32229.1"/>
    </source>
</evidence>
<name>A0A368FMI9_ANCCA</name>
<evidence type="ECO:0000256" key="1">
    <source>
        <dbReference type="SAM" id="Phobius"/>
    </source>
</evidence>
<keyword evidence="1" id="KW-0812">Transmembrane</keyword>
<accession>A0A368FMI9</accession>
<dbReference type="InterPro" id="IPR057307">
    <property type="entry name" value="PEP5_VPS11_N"/>
</dbReference>
<dbReference type="STRING" id="29170.A0A368FMI9"/>
<keyword evidence="4" id="KW-1185">Reference proteome</keyword>
<proteinExistence type="predicted"/>
<sequence length="118" mass="13479">MSVDFGWRRFNFFDKNVIQDPENPDEKFLGLKDVCVDCWCSGVGGEAAYLGESRGGVFRLGKNLDQYYWRAYQASLTALHAADKYIFSIGVSFLFSSLTYIATYFRLCEGWPKITITN</sequence>
<gene>
    <name evidence="3" type="ORF">ANCCAN_21970</name>
</gene>
<dbReference type="EMBL" id="JOJR01001134">
    <property type="protein sequence ID" value="RCN32229.1"/>
    <property type="molecule type" value="Genomic_DNA"/>
</dbReference>
<dbReference type="Proteomes" id="UP000252519">
    <property type="component" value="Unassembled WGS sequence"/>
</dbReference>
<keyword evidence="1" id="KW-1133">Transmembrane helix</keyword>
<feature type="domain" description="PEP5/VPS11 N-terminal" evidence="2">
    <location>
        <begin position="7"/>
        <end position="90"/>
    </location>
</feature>
<feature type="transmembrane region" description="Helical" evidence="1">
    <location>
        <begin position="85"/>
        <end position="105"/>
    </location>
</feature>
<dbReference type="Pfam" id="PF23341">
    <property type="entry name" value="PEP5_VPS11_N"/>
    <property type="match status" value="1"/>
</dbReference>
<comment type="caution">
    <text evidence="3">The sequence shown here is derived from an EMBL/GenBank/DDBJ whole genome shotgun (WGS) entry which is preliminary data.</text>
</comment>
<keyword evidence="1" id="KW-0472">Membrane</keyword>
<organism evidence="3 4">
    <name type="scientific">Ancylostoma caninum</name>
    <name type="common">Dog hookworm</name>
    <dbReference type="NCBI Taxonomy" id="29170"/>
    <lineage>
        <taxon>Eukaryota</taxon>
        <taxon>Metazoa</taxon>
        <taxon>Ecdysozoa</taxon>
        <taxon>Nematoda</taxon>
        <taxon>Chromadorea</taxon>
        <taxon>Rhabditida</taxon>
        <taxon>Rhabditina</taxon>
        <taxon>Rhabditomorpha</taxon>
        <taxon>Strongyloidea</taxon>
        <taxon>Ancylostomatidae</taxon>
        <taxon>Ancylostomatinae</taxon>
        <taxon>Ancylostoma</taxon>
    </lineage>
</organism>
<protein>
    <recommendedName>
        <fullName evidence="2">PEP5/VPS11 N-terminal domain-containing protein</fullName>
    </recommendedName>
</protein>